<name>A0A5C8NQS0_9BURK</name>
<comment type="similarity">
    <text evidence="5">Belongs to the RimM family.</text>
</comment>
<evidence type="ECO:0000256" key="5">
    <source>
        <dbReference type="HAMAP-Rule" id="MF_00014"/>
    </source>
</evidence>
<keyword evidence="9" id="KW-1185">Reference proteome</keyword>
<feature type="region of interest" description="Disordered" evidence="6">
    <location>
        <begin position="79"/>
        <end position="102"/>
    </location>
</feature>
<comment type="subunit">
    <text evidence="5">Binds ribosomal protein uS19.</text>
</comment>
<evidence type="ECO:0000256" key="6">
    <source>
        <dbReference type="SAM" id="MobiDB-lite"/>
    </source>
</evidence>
<dbReference type="GO" id="GO:0006364">
    <property type="term" value="P:rRNA processing"/>
    <property type="evidence" value="ECO:0007669"/>
    <property type="project" value="UniProtKB-UniRule"/>
</dbReference>
<evidence type="ECO:0000313" key="9">
    <source>
        <dbReference type="Proteomes" id="UP000321548"/>
    </source>
</evidence>
<evidence type="ECO:0000259" key="7">
    <source>
        <dbReference type="Pfam" id="PF24986"/>
    </source>
</evidence>
<dbReference type="InterPro" id="IPR056792">
    <property type="entry name" value="PRC_RimM"/>
</dbReference>
<feature type="domain" description="Ribosome maturation factor RimM PRC barrel" evidence="7">
    <location>
        <begin position="161"/>
        <end position="225"/>
    </location>
</feature>
<dbReference type="HAMAP" id="MF_00014">
    <property type="entry name" value="Ribosome_mat_RimM"/>
    <property type="match status" value="1"/>
</dbReference>
<protein>
    <recommendedName>
        <fullName evidence="5">Ribosome maturation factor RimM</fullName>
    </recommendedName>
</protein>
<evidence type="ECO:0000256" key="1">
    <source>
        <dbReference type="ARBA" id="ARBA00022490"/>
    </source>
</evidence>
<dbReference type="GO" id="GO:0005840">
    <property type="term" value="C:ribosome"/>
    <property type="evidence" value="ECO:0007669"/>
    <property type="project" value="InterPro"/>
</dbReference>
<dbReference type="GO" id="GO:0043022">
    <property type="term" value="F:ribosome binding"/>
    <property type="evidence" value="ECO:0007669"/>
    <property type="project" value="InterPro"/>
</dbReference>
<dbReference type="Pfam" id="PF24986">
    <property type="entry name" value="PRC_RimM"/>
    <property type="match status" value="1"/>
</dbReference>
<dbReference type="InterPro" id="IPR011961">
    <property type="entry name" value="RimM"/>
</dbReference>
<sequence>MTAGSSAAPARAGKVAPAGNGGGASPAAVVTVAALPADAVVVGRVEGAYGVRGAMRIEPFNDPRDSVLLKARRWYLTGPASRQKGPSGTDGPVAPGAAGRQASPSRFPVVVEVSRCRVHGAGLVATVSGIDVKESADALRGCEIAVSRADFPPPESGEYYWVDLVGCVVVTPDGVPLGVVEAVDDHGAHPLLRLRAEDGGARLIPFVDAHVPDVDVVGRRIVADWDPAF</sequence>
<dbReference type="EMBL" id="VDUY01000008">
    <property type="protein sequence ID" value="TXL63486.1"/>
    <property type="molecule type" value="Genomic_DNA"/>
</dbReference>
<dbReference type="Gene3D" id="2.40.30.60">
    <property type="entry name" value="RimM"/>
    <property type="match status" value="1"/>
</dbReference>
<reference evidence="8 9" key="1">
    <citation type="submission" date="2019-06" db="EMBL/GenBank/DDBJ databases">
        <title>Quisquiliibacterium sp. nov., isolated from a maize field.</title>
        <authorList>
            <person name="Lin S.-Y."/>
            <person name="Tsai C.-F."/>
            <person name="Young C.-C."/>
        </authorList>
    </citation>
    <scope>NUCLEOTIDE SEQUENCE [LARGE SCALE GENOMIC DNA]</scope>
    <source>
        <strain evidence="8 9">CC-CFT501</strain>
    </source>
</reference>
<dbReference type="SUPFAM" id="SSF50346">
    <property type="entry name" value="PRC-barrel domain"/>
    <property type="match status" value="1"/>
</dbReference>
<dbReference type="AlphaFoldDB" id="A0A5C8NQS0"/>
<dbReference type="PANTHER" id="PTHR33692:SF1">
    <property type="entry name" value="RIBOSOME MATURATION FACTOR RIMM"/>
    <property type="match status" value="1"/>
</dbReference>
<dbReference type="SUPFAM" id="SSF50447">
    <property type="entry name" value="Translation proteins"/>
    <property type="match status" value="1"/>
</dbReference>
<feature type="region of interest" description="Disordered" evidence="6">
    <location>
        <begin position="1"/>
        <end position="21"/>
    </location>
</feature>
<gene>
    <name evidence="5 8" type="primary">rimM</name>
    <name evidence="8" type="ORF">FHP08_16670</name>
</gene>
<comment type="subcellular location">
    <subcellularLocation>
        <location evidence="5">Cytoplasm</location>
    </subcellularLocation>
</comment>
<evidence type="ECO:0000256" key="2">
    <source>
        <dbReference type="ARBA" id="ARBA00022517"/>
    </source>
</evidence>
<evidence type="ECO:0000313" key="8">
    <source>
        <dbReference type="EMBL" id="TXL63486.1"/>
    </source>
</evidence>
<dbReference type="InterPro" id="IPR036976">
    <property type="entry name" value="RimM_N_sf"/>
</dbReference>
<dbReference type="InterPro" id="IPR011033">
    <property type="entry name" value="PRC_barrel-like_sf"/>
</dbReference>
<comment type="caution">
    <text evidence="8">The sequence shown here is derived from an EMBL/GenBank/DDBJ whole genome shotgun (WGS) entry which is preliminary data.</text>
</comment>
<feature type="compositionally biased region" description="Low complexity" evidence="6">
    <location>
        <begin position="7"/>
        <end position="18"/>
    </location>
</feature>
<dbReference type="InterPro" id="IPR009000">
    <property type="entry name" value="Transl_B-barrel_sf"/>
</dbReference>
<proteinExistence type="inferred from homology"/>
<dbReference type="PANTHER" id="PTHR33692">
    <property type="entry name" value="RIBOSOME MATURATION FACTOR RIMM"/>
    <property type="match status" value="1"/>
</dbReference>
<keyword evidence="3 5" id="KW-0698">rRNA processing</keyword>
<dbReference type="OrthoDB" id="9783509at2"/>
<keyword evidence="2 5" id="KW-0690">Ribosome biogenesis</keyword>
<accession>A0A5C8NQS0</accession>
<organism evidence="8 9">
    <name type="scientific">Zeimonas arvi</name>
    <dbReference type="NCBI Taxonomy" id="2498847"/>
    <lineage>
        <taxon>Bacteria</taxon>
        <taxon>Pseudomonadati</taxon>
        <taxon>Pseudomonadota</taxon>
        <taxon>Betaproteobacteria</taxon>
        <taxon>Burkholderiales</taxon>
        <taxon>Burkholderiaceae</taxon>
        <taxon>Zeimonas</taxon>
    </lineage>
</organism>
<dbReference type="NCBIfam" id="TIGR02273">
    <property type="entry name" value="16S_RimM"/>
    <property type="match status" value="1"/>
</dbReference>
<dbReference type="Gene3D" id="2.30.30.240">
    <property type="entry name" value="PRC-barrel domain"/>
    <property type="match status" value="1"/>
</dbReference>
<evidence type="ECO:0000256" key="4">
    <source>
        <dbReference type="ARBA" id="ARBA00023186"/>
    </source>
</evidence>
<dbReference type="RefSeq" id="WP_147705640.1">
    <property type="nucleotide sequence ID" value="NZ_VDUY01000008.1"/>
</dbReference>
<comment type="domain">
    <text evidence="5">The PRC barrel domain binds ribosomal protein uS19.</text>
</comment>
<dbReference type="GO" id="GO:0042274">
    <property type="term" value="P:ribosomal small subunit biogenesis"/>
    <property type="evidence" value="ECO:0007669"/>
    <property type="project" value="UniProtKB-UniRule"/>
</dbReference>
<keyword evidence="1 5" id="KW-0963">Cytoplasm</keyword>
<dbReference type="GO" id="GO:0005737">
    <property type="term" value="C:cytoplasm"/>
    <property type="evidence" value="ECO:0007669"/>
    <property type="project" value="UniProtKB-SubCell"/>
</dbReference>
<dbReference type="Proteomes" id="UP000321548">
    <property type="component" value="Unassembled WGS sequence"/>
</dbReference>
<comment type="function">
    <text evidence="5">An accessory protein needed during the final step in the assembly of 30S ribosomal subunit, possibly for assembly of the head region. Essential for efficient processing of 16S rRNA. May be needed both before and after RbfA during the maturation of 16S rRNA. It has affinity for free ribosomal 30S subunits but not for 70S ribosomes.</text>
</comment>
<evidence type="ECO:0000256" key="3">
    <source>
        <dbReference type="ARBA" id="ARBA00022552"/>
    </source>
</evidence>
<keyword evidence="4 5" id="KW-0143">Chaperone</keyword>